<dbReference type="Pfam" id="PF00535">
    <property type="entry name" value="Glycos_transf_2"/>
    <property type="match status" value="1"/>
</dbReference>
<proteinExistence type="predicted"/>
<dbReference type="InterPro" id="IPR029044">
    <property type="entry name" value="Nucleotide-diphossugar_trans"/>
</dbReference>
<comment type="caution">
    <text evidence="2">The sequence shown here is derived from an EMBL/GenBank/DDBJ whole genome shotgun (WGS) entry which is preliminary data.</text>
</comment>
<dbReference type="AlphaFoldDB" id="A0A101JKV2"/>
<organism evidence="2 3">
    <name type="scientific">Chlorobium limicola</name>
    <dbReference type="NCBI Taxonomy" id="1092"/>
    <lineage>
        <taxon>Bacteria</taxon>
        <taxon>Pseudomonadati</taxon>
        <taxon>Chlorobiota</taxon>
        <taxon>Chlorobiia</taxon>
        <taxon>Chlorobiales</taxon>
        <taxon>Chlorobiaceae</taxon>
        <taxon>Chlorobium/Pelodictyon group</taxon>
        <taxon>Chlorobium</taxon>
    </lineage>
</organism>
<dbReference type="PANTHER" id="PTHR22916">
    <property type="entry name" value="GLYCOSYLTRANSFERASE"/>
    <property type="match status" value="1"/>
</dbReference>
<dbReference type="PANTHER" id="PTHR22916:SF3">
    <property type="entry name" value="UDP-GLCNAC:BETAGAL BETA-1,3-N-ACETYLGLUCOSAMINYLTRANSFERASE-LIKE PROTEIN 1"/>
    <property type="match status" value="1"/>
</dbReference>
<dbReference type="SUPFAM" id="SSF53448">
    <property type="entry name" value="Nucleotide-diphospho-sugar transferases"/>
    <property type="match status" value="1"/>
</dbReference>
<dbReference type="Proteomes" id="UP000053937">
    <property type="component" value="Unassembled WGS sequence"/>
</dbReference>
<keyword evidence="3" id="KW-1185">Reference proteome</keyword>
<dbReference type="EMBL" id="LMBR01000132">
    <property type="protein sequence ID" value="KUL28708.1"/>
    <property type="molecule type" value="Genomic_DNA"/>
</dbReference>
<evidence type="ECO:0000313" key="2">
    <source>
        <dbReference type="EMBL" id="KUL28708.1"/>
    </source>
</evidence>
<dbReference type="Gene3D" id="3.90.550.10">
    <property type="entry name" value="Spore Coat Polysaccharide Biosynthesis Protein SpsA, Chain A"/>
    <property type="match status" value="1"/>
</dbReference>
<accession>A0A101JKV2</accession>
<feature type="domain" description="Glycosyltransferase 2-like" evidence="1">
    <location>
        <begin position="1"/>
        <end position="129"/>
    </location>
</feature>
<protein>
    <recommendedName>
        <fullName evidence="1">Glycosyltransferase 2-like domain-containing protein</fullName>
    </recommendedName>
</protein>
<reference evidence="2 3" key="1">
    <citation type="submission" date="2015-10" db="EMBL/GenBank/DDBJ databases">
        <title>Draft Genome Sequence of Chlorobium limicola strain Frasassi Growing under Artificial Lighting in the Frasassi Cave System.</title>
        <authorList>
            <person name="Mansor M."/>
            <person name="Macalady J."/>
        </authorList>
    </citation>
    <scope>NUCLEOTIDE SEQUENCE [LARGE SCALE GENOMIC DNA]</scope>
    <source>
        <strain evidence="2 3">Frasassi</strain>
    </source>
</reference>
<evidence type="ECO:0000313" key="3">
    <source>
        <dbReference type="Proteomes" id="UP000053937"/>
    </source>
</evidence>
<name>A0A101JKV2_CHLLI</name>
<dbReference type="GO" id="GO:0016758">
    <property type="term" value="F:hexosyltransferase activity"/>
    <property type="evidence" value="ECO:0007669"/>
    <property type="project" value="UniProtKB-ARBA"/>
</dbReference>
<gene>
    <name evidence="2" type="ORF">ASB62_05555</name>
</gene>
<evidence type="ECO:0000259" key="1">
    <source>
        <dbReference type="Pfam" id="PF00535"/>
    </source>
</evidence>
<dbReference type="InterPro" id="IPR001173">
    <property type="entry name" value="Glyco_trans_2-like"/>
</dbReference>
<sequence length="322" mass="37460">MPIYNGSAHLREAIESVLNQNFSDFEFLIIDDGSTDGSREIVNSYDDPRIELRLSPKNRGIAKTLNDGIKLAKGRYIARMDADDICMPQRLQRQFDFMETYSHIGLVGSGVMKIKQNRVNKIVSWPETDAEIKIDLLFQNPFFHPSVMVRCDLLKKTGYNLQLPYAQDYGLWVELAHLTDFANLPDALIKYRVHEGQVTKTKGSQQAAMARKVRENYLCTIFHDVNKNDLDIHNAIAERDRSADLFQSARWLESLDRRNNISRKFPVDTFRTMIARKWWNCCKNNRQNGINIWHAYKSSYLSDIHTEAPQHIVRYLLKSLFR</sequence>
<dbReference type="OrthoDB" id="9815829at2"/>